<dbReference type="EMBL" id="AHNU02000057">
    <property type="protein sequence ID" value="EMN89446.1"/>
    <property type="molecule type" value="Genomic_DNA"/>
</dbReference>
<organism evidence="1 2">
    <name type="scientific">Leptospira weilii str. UI 13098</name>
    <dbReference type="NCBI Taxonomy" id="1088542"/>
    <lineage>
        <taxon>Bacteria</taxon>
        <taxon>Pseudomonadati</taxon>
        <taxon>Spirochaetota</taxon>
        <taxon>Spirochaetia</taxon>
        <taxon>Leptospirales</taxon>
        <taxon>Leptospiraceae</taxon>
        <taxon>Leptospira</taxon>
    </lineage>
</organism>
<reference evidence="1 2" key="1">
    <citation type="submission" date="2013-01" db="EMBL/GenBank/DDBJ databases">
        <authorList>
            <person name="Harkins D.M."/>
            <person name="Durkin A.S."/>
            <person name="Brinkac L.M."/>
            <person name="Haft D.H."/>
            <person name="Selengut J.D."/>
            <person name="Sanka R."/>
            <person name="DePew J."/>
            <person name="Purushe J."/>
            <person name="Chanthongthip A."/>
            <person name="Lattana O."/>
            <person name="Phetsouvanh R."/>
            <person name="Newton P.N."/>
            <person name="Vinetz J.M."/>
            <person name="Sutton G.G."/>
            <person name="Nierman W.C."/>
            <person name="Fouts D.E."/>
        </authorList>
    </citation>
    <scope>NUCLEOTIDE SEQUENCE [LARGE SCALE GENOMIC DNA]</scope>
    <source>
        <strain evidence="1 2">UI 13098</strain>
    </source>
</reference>
<keyword evidence="2" id="KW-1185">Reference proteome</keyword>
<dbReference type="AlphaFoldDB" id="M6Q1P1"/>
<comment type="caution">
    <text evidence="1">The sequence shown here is derived from an EMBL/GenBank/DDBJ whole genome shotgun (WGS) entry which is preliminary data.</text>
</comment>
<dbReference type="Proteomes" id="UP000012118">
    <property type="component" value="Unassembled WGS sequence"/>
</dbReference>
<protein>
    <submittedName>
        <fullName evidence="1">Uncharacterized protein</fullName>
    </submittedName>
</protein>
<evidence type="ECO:0000313" key="2">
    <source>
        <dbReference type="Proteomes" id="UP000012118"/>
    </source>
</evidence>
<name>M6Q1P1_9LEPT</name>
<gene>
    <name evidence="1" type="ORF">LEP1GSC108_0405</name>
</gene>
<sequence length="94" mass="11465">MRKNFLNSKGEKFLTILEFVRKIVTYGSSRILRIDLQSPSSAFFRKMNQIFLHRTHVNRDILNRITKVFFRVLKNRCFCDILFDVHHKRKQNRH</sequence>
<evidence type="ECO:0000313" key="1">
    <source>
        <dbReference type="EMBL" id="EMN89446.1"/>
    </source>
</evidence>
<accession>M6Q1P1</accession>
<proteinExistence type="predicted"/>